<name>A0A2V4VKF0_PAEBA</name>
<organism evidence="3 5">
    <name type="scientific">Paenibacillus barcinonensis</name>
    <dbReference type="NCBI Taxonomy" id="198119"/>
    <lineage>
        <taxon>Bacteria</taxon>
        <taxon>Bacillati</taxon>
        <taxon>Bacillota</taxon>
        <taxon>Bacilli</taxon>
        <taxon>Bacillales</taxon>
        <taxon>Paenibacillaceae</taxon>
        <taxon>Paenibacillus</taxon>
    </lineage>
</organism>
<feature type="transmembrane region" description="Helical" evidence="1">
    <location>
        <begin position="52"/>
        <end position="69"/>
    </location>
</feature>
<sequence>MNVHTTKGRIFGLDLARALAVIGMILVNYKLAMNAQAAGPDWLQTITGLFEGRASALFVILAGIGVALMTAKARASEGETLLQTTQRLLFRRAGFLFVTGMMLLLIGWSADILHYYAVFLVIAAMLIKTSNSHLLIGTIGTVIVSILQLMMLDYSYGWLENYHQYEILWTWSGFTRNLLFNGFHPIFPWLAFFLLGMWVGRIGWLTQRKTRVRLLQISASVAVITEMVSAWLVHRFTTTLSFEAAQSLFGTKPMPPNPIYFIAAASSALAMLVICIEVAERWRERMSVQALISTGQLSLTHYVAHVMIGLVPLQLTGQLENGSVVFSTIYALIFYVAAIVFSYYWKKRHSRGPLEQLMRRWE</sequence>
<dbReference type="EMBL" id="QJSW01000020">
    <property type="protein sequence ID" value="PYE45390.1"/>
    <property type="molecule type" value="Genomic_DNA"/>
</dbReference>
<gene>
    <name evidence="3" type="ORF">DFQ00_1208</name>
    <name evidence="4" type="ORF">HUB98_02050</name>
</gene>
<dbReference type="EMBL" id="CP054614">
    <property type="protein sequence ID" value="QKS55210.1"/>
    <property type="molecule type" value="Genomic_DNA"/>
</dbReference>
<keyword evidence="1" id="KW-1133">Transmembrane helix</keyword>
<reference evidence="3 5" key="1">
    <citation type="submission" date="2018-06" db="EMBL/GenBank/DDBJ databases">
        <title>Genomic Encyclopedia of Type Strains, Phase III (KMG-III): the genomes of soil and plant-associated and newly described type strains.</title>
        <authorList>
            <person name="Whitman W."/>
        </authorList>
    </citation>
    <scope>NUCLEOTIDE SEQUENCE [LARGE SCALE GENOMIC DNA]</scope>
    <source>
        <strain evidence="3 5">CECT 7022</strain>
    </source>
</reference>
<reference evidence="4 6" key="2">
    <citation type="submission" date="2020-06" db="EMBL/GenBank/DDBJ databases">
        <title>Complete genome of Paenibacillus barcinonensis KACC11450.</title>
        <authorList>
            <person name="Kim M."/>
            <person name="Park Y.-J."/>
            <person name="Shin J.-H."/>
        </authorList>
    </citation>
    <scope>NUCLEOTIDE SEQUENCE [LARGE SCALE GENOMIC DNA]</scope>
    <source>
        <strain evidence="4 6">KACC11450</strain>
    </source>
</reference>
<feature type="domain" description="Heparan-alpha-glucosaminide N-acetyltransferase catalytic" evidence="2">
    <location>
        <begin position="9"/>
        <end position="219"/>
    </location>
</feature>
<protein>
    <submittedName>
        <fullName evidence="4">DUF1624 domain-containing protein</fullName>
    </submittedName>
    <submittedName>
        <fullName evidence="3">Putative membrane protein YeiB</fullName>
    </submittedName>
</protein>
<evidence type="ECO:0000313" key="5">
    <source>
        <dbReference type="Proteomes" id="UP000247790"/>
    </source>
</evidence>
<dbReference type="InterPro" id="IPR052529">
    <property type="entry name" value="Bact_Transport_Assoc"/>
</dbReference>
<feature type="transmembrane region" description="Helical" evidence="1">
    <location>
        <begin position="324"/>
        <end position="345"/>
    </location>
</feature>
<dbReference type="Proteomes" id="UP000509327">
    <property type="component" value="Chromosome"/>
</dbReference>
<feature type="transmembrane region" description="Helical" evidence="1">
    <location>
        <begin position="112"/>
        <end position="127"/>
    </location>
</feature>
<dbReference type="PANTHER" id="PTHR30590">
    <property type="entry name" value="INNER MEMBRANE PROTEIN"/>
    <property type="match status" value="1"/>
</dbReference>
<dbReference type="Pfam" id="PF07786">
    <property type="entry name" value="HGSNAT_cat"/>
    <property type="match status" value="1"/>
</dbReference>
<accession>A0A2V4VKF0</accession>
<dbReference type="Proteomes" id="UP000247790">
    <property type="component" value="Unassembled WGS sequence"/>
</dbReference>
<feature type="transmembrane region" description="Helical" evidence="1">
    <location>
        <begin position="259"/>
        <end position="279"/>
    </location>
</feature>
<feature type="transmembrane region" description="Helical" evidence="1">
    <location>
        <begin position="134"/>
        <end position="158"/>
    </location>
</feature>
<proteinExistence type="predicted"/>
<feature type="transmembrane region" description="Helical" evidence="1">
    <location>
        <begin position="212"/>
        <end position="233"/>
    </location>
</feature>
<keyword evidence="6" id="KW-1185">Reference proteome</keyword>
<evidence type="ECO:0000256" key="1">
    <source>
        <dbReference type="SAM" id="Phobius"/>
    </source>
</evidence>
<evidence type="ECO:0000313" key="6">
    <source>
        <dbReference type="Proteomes" id="UP000509327"/>
    </source>
</evidence>
<evidence type="ECO:0000313" key="4">
    <source>
        <dbReference type="EMBL" id="QKS55210.1"/>
    </source>
</evidence>
<keyword evidence="1" id="KW-0472">Membrane</keyword>
<dbReference type="PANTHER" id="PTHR30590:SF3">
    <property type="entry name" value="HYPOTHETICAL MEMBRANE SPANNING PROTEIN"/>
    <property type="match status" value="1"/>
</dbReference>
<keyword evidence="1" id="KW-0812">Transmembrane</keyword>
<dbReference type="AlphaFoldDB" id="A0A2V4VKF0"/>
<feature type="transmembrane region" description="Helical" evidence="1">
    <location>
        <begin position="12"/>
        <end position="32"/>
    </location>
</feature>
<evidence type="ECO:0000259" key="2">
    <source>
        <dbReference type="Pfam" id="PF07786"/>
    </source>
</evidence>
<feature type="transmembrane region" description="Helical" evidence="1">
    <location>
        <begin position="291"/>
        <end position="312"/>
    </location>
</feature>
<dbReference type="RefSeq" id="WP_167433805.1">
    <property type="nucleotide sequence ID" value="NZ_CP054614.1"/>
</dbReference>
<feature type="transmembrane region" description="Helical" evidence="1">
    <location>
        <begin position="178"/>
        <end position="200"/>
    </location>
</feature>
<dbReference type="InterPro" id="IPR012429">
    <property type="entry name" value="HGSNAT_cat"/>
</dbReference>
<evidence type="ECO:0000313" key="3">
    <source>
        <dbReference type="EMBL" id="PYE45390.1"/>
    </source>
</evidence>